<dbReference type="CDD" id="cd13426">
    <property type="entry name" value="Peptidase_G1"/>
    <property type="match status" value="1"/>
</dbReference>
<name>A0A0C4E6W3_MAGP6</name>
<evidence type="ECO:0000313" key="6">
    <source>
        <dbReference type="Proteomes" id="UP000011715"/>
    </source>
</evidence>
<organism evidence="5 6">
    <name type="scientific">Magnaporthiopsis poae (strain ATCC 64411 / 73-15)</name>
    <name type="common">Kentucky bluegrass fungus</name>
    <name type="synonym">Magnaporthe poae</name>
    <dbReference type="NCBI Taxonomy" id="644358"/>
    <lineage>
        <taxon>Eukaryota</taxon>
        <taxon>Fungi</taxon>
        <taxon>Dikarya</taxon>
        <taxon>Ascomycota</taxon>
        <taxon>Pezizomycotina</taxon>
        <taxon>Sordariomycetes</taxon>
        <taxon>Sordariomycetidae</taxon>
        <taxon>Magnaporthales</taxon>
        <taxon>Magnaporthaceae</taxon>
        <taxon>Magnaporthiopsis</taxon>
    </lineage>
</organism>
<dbReference type="PANTHER" id="PTHR37536:SF1">
    <property type="entry name" value="ASPERGILLOPEPSIN, PUTAITVE (AFU_ORTHOLOGUE AFUA_7G01200)"/>
    <property type="match status" value="1"/>
</dbReference>
<evidence type="ECO:0000313" key="4">
    <source>
        <dbReference type="EMBL" id="KLU89286.1"/>
    </source>
</evidence>
<gene>
    <name evidence="4" type="ORF">MAPG_08260</name>
</gene>
<proteinExistence type="predicted"/>
<dbReference type="VEuPathDB" id="FungiDB:MAPG_08260"/>
<evidence type="ECO:0000256" key="1">
    <source>
        <dbReference type="PIRSR" id="PIRSR600250-50"/>
    </source>
</evidence>
<reference evidence="4" key="1">
    <citation type="submission" date="2010-05" db="EMBL/GenBank/DDBJ databases">
        <title>The Genome Sequence of Magnaporthe poae strain ATCC 64411.</title>
        <authorList>
            <consortium name="The Broad Institute Genome Sequencing Platform"/>
            <consortium name="Broad Institute Genome Sequencing Center for Infectious Disease"/>
            <person name="Ma L.-J."/>
            <person name="Dead R."/>
            <person name="Young S."/>
            <person name="Zeng Q."/>
            <person name="Koehrsen M."/>
            <person name="Alvarado L."/>
            <person name="Berlin A."/>
            <person name="Chapman S.B."/>
            <person name="Chen Z."/>
            <person name="Freedman E."/>
            <person name="Gellesch M."/>
            <person name="Goldberg J."/>
            <person name="Griggs A."/>
            <person name="Gujja S."/>
            <person name="Heilman E.R."/>
            <person name="Heiman D."/>
            <person name="Hepburn T."/>
            <person name="Howarth C."/>
            <person name="Jen D."/>
            <person name="Larson L."/>
            <person name="Mehta T."/>
            <person name="Neiman D."/>
            <person name="Pearson M."/>
            <person name="Roberts A."/>
            <person name="Saif S."/>
            <person name="Shea T."/>
            <person name="Shenoy N."/>
            <person name="Sisk P."/>
            <person name="Stolte C."/>
            <person name="Sykes S."/>
            <person name="Walk T."/>
            <person name="White J."/>
            <person name="Yandava C."/>
            <person name="Haas B."/>
            <person name="Nusbaum C."/>
            <person name="Birren B."/>
        </authorList>
    </citation>
    <scope>NUCLEOTIDE SEQUENCE</scope>
    <source>
        <strain evidence="4">ATCC 64411</strain>
    </source>
</reference>
<reference evidence="5" key="4">
    <citation type="journal article" date="2015" name="G3 (Bethesda)">
        <title>Genome sequences of three phytopathogenic species of the Magnaporthaceae family of fungi.</title>
        <authorList>
            <person name="Okagaki L.H."/>
            <person name="Nunes C.C."/>
            <person name="Sailsbery J."/>
            <person name="Clay B."/>
            <person name="Brown D."/>
            <person name="John T."/>
            <person name="Oh Y."/>
            <person name="Young N."/>
            <person name="Fitzgerald M."/>
            <person name="Haas B.J."/>
            <person name="Zeng Q."/>
            <person name="Young S."/>
            <person name="Adiconis X."/>
            <person name="Fan L."/>
            <person name="Levin J.Z."/>
            <person name="Mitchell T.K."/>
            <person name="Okubara P.A."/>
            <person name="Farman M.L."/>
            <person name="Kohn L.M."/>
            <person name="Birren B."/>
            <person name="Ma L.-J."/>
            <person name="Dean R.A."/>
        </authorList>
    </citation>
    <scope>NUCLEOTIDE SEQUENCE</scope>
    <source>
        <strain evidence="5">ATCC 64411 / 73-15</strain>
    </source>
</reference>
<sequence length="298" mass="31972">MLWHLVSTLVLLVLTQGAAAVLDVKVVAASRNDTTPVDPSQIKLLRKEVTPSQLERLKKAGGSGGDDNSDNDKNVTRRANPVGYSGNWCGASQHTPTSDRFKSVTGVFTVPDLSLRPSTATPQFVASWIGIDGANCATALVQAGATTEIKSNGSQKSNLWFEWIPDAAYNIQNLPASPNDMIRVKITATSSSQAVIVVENLSLPATAPVSSVQISLSNGSPLCRIDAEWIVENFKINGNQTPFGRFQDIWFQACEAKTTSGATVGINGASMIYLQNTGPNPNCFAYEYDNTIFWAESS</sequence>
<reference evidence="5" key="5">
    <citation type="submission" date="2015-06" db="UniProtKB">
        <authorList>
            <consortium name="EnsemblFungi"/>
        </authorList>
    </citation>
    <scope>IDENTIFICATION</scope>
    <source>
        <strain evidence="5">ATCC 64411</strain>
    </source>
</reference>
<reference evidence="6" key="2">
    <citation type="submission" date="2010-05" db="EMBL/GenBank/DDBJ databases">
        <title>The genome sequence of Magnaporthe poae strain ATCC 64411.</title>
        <authorList>
            <person name="Ma L.-J."/>
            <person name="Dead R."/>
            <person name="Young S."/>
            <person name="Zeng Q."/>
            <person name="Koehrsen M."/>
            <person name="Alvarado L."/>
            <person name="Berlin A."/>
            <person name="Chapman S.B."/>
            <person name="Chen Z."/>
            <person name="Freedman E."/>
            <person name="Gellesch M."/>
            <person name="Goldberg J."/>
            <person name="Griggs A."/>
            <person name="Gujja S."/>
            <person name="Heilman E.R."/>
            <person name="Heiman D."/>
            <person name="Hepburn T."/>
            <person name="Howarth C."/>
            <person name="Jen D."/>
            <person name="Larson L."/>
            <person name="Mehta T."/>
            <person name="Neiman D."/>
            <person name="Pearson M."/>
            <person name="Roberts A."/>
            <person name="Saif S."/>
            <person name="Shea T."/>
            <person name="Shenoy N."/>
            <person name="Sisk P."/>
            <person name="Stolte C."/>
            <person name="Sykes S."/>
            <person name="Walk T."/>
            <person name="White J."/>
            <person name="Yandava C."/>
            <person name="Haas B."/>
            <person name="Nusbaum C."/>
            <person name="Birren B."/>
        </authorList>
    </citation>
    <scope>NUCLEOTIDE SEQUENCE [LARGE SCALE GENOMIC DNA]</scope>
    <source>
        <strain evidence="6">ATCC 64411 / 73-15</strain>
    </source>
</reference>
<evidence type="ECO:0000313" key="5">
    <source>
        <dbReference type="EnsemblFungi" id="MAPG_08260T0"/>
    </source>
</evidence>
<dbReference type="GO" id="GO:0006508">
    <property type="term" value="P:proteolysis"/>
    <property type="evidence" value="ECO:0007669"/>
    <property type="project" value="InterPro"/>
</dbReference>
<feature type="chain" id="PRO_5009385876" description="Aspergillopepsin-2" evidence="3">
    <location>
        <begin position="21"/>
        <end position="298"/>
    </location>
</feature>
<keyword evidence="6" id="KW-1185">Reference proteome</keyword>
<dbReference type="eggNOG" id="ENOG502RJF6">
    <property type="taxonomic scope" value="Eukaryota"/>
</dbReference>
<dbReference type="OMA" id="CGASQHT"/>
<feature type="active site" description="Proton acceptor" evidence="1">
    <location>
        <position position="232"/>
    </location>
</feature>
<dbReference type="SUPFAM" id="SSF49899">
    <property type="entry name" value="Concanavalin A-like lectins/glucanases"/>
    <property type="match status" value="1"/>
</dbReference>
<dbReference type="EnsemblFungi" id="MAPG_08260T0">
    <property type="protein sequence ID" value="MAPG_08260T0"/>
    <property type="gene ID" value="MAPG_08260"/>
</dbReference>
<evidence type="ECO:0000256" key="2">
    <source>
        <dbReference type="SAM" id="MobiDB-lite"/>
    </source>
</evidence>
<dbReference type="GO" id="GO:0070007">
    <property type="term" value="F:glutamic-type endopeptidase activity"/>
    <property type="evidence" value="ECO:0007669"/>
    <property type="project" value="InterPro"/>
</dbReference>
<dbReference type="AlphaFoldDB" id="A0A0C4E6W3"/>
<dbReference type="EMBL" id="ADBL01001993">
    <property type="status" value="NOT_ANNOTATED_CDS"/>
    <property type="molecule type" value="Genomic_DNA"/>
</dbReference>
<dbReference type="EMBL" id="GL876972">
    <property type="protein sequence ID" value="KLU89286.1"/>
    <property type="molecule type" value="Genomic_DNA"/>
</dbReference>
<dbReference type="InterPro" id="IPR000250">
    <property type="entry name" value="Peptidase_G1"/>
</dbReference>
<keyword evidence="3" id="KW-0732">Signal</keyword>
<dbReference type="PANTHER" id="PTHR37536">
    <property type="entry name" value="PUTATIVE (AFU_ORTHOLOGUE AFUA_3G02970)-RELATED"/>
    <property type="match status" value="1"/>
</dbReference>
<dbReference type="InterPro" id="IPR038656">
    <property type="entry name" value="Peptidase_G1_sf"/>
</dbReference>
<dbReference type="InterPro" id="IPR013320">
    <property type="entry name" value="ConA-like_dom_sf"/>
</dbReference>
<accession>A0A0C4E6W3</accession>
<dbReference type="Proteomes" id="UP000011715">
    <property type="component" value="Unassembled WGS sequence"/>
</dbReference>
<reference evidence="4" key="3">
    <citation type="submission" date="2011-03" db="EMBL/GenBank/DDBJ databases">
        <title>Annotation of Magnaporthe poae ATCC 64411.</title>
        <authorList>
            <person name="Ma L.-J."/>
            <person name="Dead R."/>
            <person name="Young S.K."/>
            <person name="Zeng Q."/>
            <person name="Gargeya S."/>
            <person name="Fitzgerald M."/>
            <person name="Haas B."/>
            <person name="Abouelleil A."/>
            <person name="Alvarado L."/>
            <person name="Arachchi H.M."/>
            <person name="Berlin A."/>
            <person name="Brown A."/>
            <person name="Chapman S.B."/>
            <person name="Chen Z."/>
            <person name="Dunbar C."/>
            <person name="Freedman E."/>
            <person name="Gearin G."/>
            <person name="Gellesch M."/>
            <person name="Goldberg J."/>
            <person name="Griggs A."/>
            <person name="Gujja S."/>
            <person name="Heiman D."/>
            <person name="Howarth C."/>
            <person name="Larson L."/>
            <person name="Lui A."/>
            <person name="MacDonald P.J.P."/>
            <person name="Mehta T."/>
            <person name="Montmayeur A."/>
            <person name="Murphy C."/>
            <person name="Neiman D."/>
            <person name="Pearson M."/>
            <person name="Priest M."/>
            <person name="Roberts A."/>
            <person name="Saif S."/>
            <person name="Shea T."/>
            <person name="Shenoy N."/>
            <person name="Sisk P."/>
            <person name="Stolte C."/>
            <person name="Sykes S."/>
            <person name="Yandava C."/>
            <person name="Wortman J."/>
            <person name="Nusbaum C."/>
            <person name="Birren B."/>
        </authorList>
    </citation>
    <scope>NUCLEOTIDE SEQUENCE</scope>
    <source>
        <strain evidence="4">ATCC 64411</strain>
    </source>
</reference>
<protein>
    <recommendedName>
        <fullName evidence="7">Aspergillopepsin-2</fullName>
    </recommendedName>
</protein>
<dbReference type="OrthoDB" id="2862635at2759"/>
<feature type="region of interest" description="Disordered" evidence="2">
    <location>
        <begin position="57"/>
        <end position="81"/>
    </location>
</feature>
<evidence type="ECO:0000256" key="3">
    <source>
        <dbReference type="SAM" id="SignalP"/>
    </source>
</evidence>
<evidence type="ECO:0008006" key="7">
    <source>
        <dbReference type="Google" id="ProtNLM"/>
    </source>
</evidence>
<dbReference type="Pfam" id="PF01828">
    <property type="entry name" value="Peptidase_A4"/>
    <property type="match status" value="1"/>
</dbReference>
<dbReference type="Gene3D" id="2.60.120.700">
    <property type="entry name" value="Peptidase G1"/>
    <property type="match status" value="1"/>
</dbReference>
<feature type="signal peptide" evidence="3">
    <location>
        <begin position="1"/>
        <end position="20"/>
    </location>
</feature>
<dbReference type="PRINTS" id="PR00977">
    <property type="entry name" value="SCYTLDPTASE"/>
</dbReference>
<dbReference type="STRING" id="644358.A0A0C4E6W3"/>